<dbReference type="PANTHER" id="PTHR43132">
    <property type="entry name" value="ARSENICAL RESISTANCE OPERON REPRESSOR ARSR-RELATED"/>
    <property type="match status" value="1"/>
</dbReference>
<dbReference type="Pfam" id="PF01022">
    <property type="entry name" value="HTH_5"/>
    <property type="match status" value="1"/>
</dbReference>
<comment type="caution">
    <text evidence="5">The sequence shown here is derived from an EMBL/GenBank/DDBJ whole genome shotgun (WGS) entry which is preliminary data.</text>
</comment>
<dbReference type="InterPro" id="IPR001845">
    <property type="entry name" value="HTH_ArsR_DNA-bd_dom"/>
</dbReference>
<dbReference type="InterPro" id="IPR036390">
    <property type="entry name" value="WH_DNA-bd_sf"/>
</dbReference>
<name>A0A1Y3XW24_9ACTN</name>
<dbReference type="OrthoDB" id="9810923at2"/>
<dbReference type="InterPro" id="IPR051011">
    <property type="entry name" value="Metal_resp_trans_reg"/>
</dbReference>
<sequence length="109" mass="12093">MTDTTATAVPGDEPCMPDEELLLDLADLFKVFSDTTRIKILYALFDTPRSVGDIAETIGATQSAVSHQLRILKQARLVRFDRDGRSLIYSLADDHVHTMLAQGMSHICE</sequence>
<dbReference type="RefSeq" id="WP_019238307.1">
    <property type="nucleotide sequence ID" value="NZ_CABKRW010000114.1"/>
</dbReference>
<gene>
    <name evidence="5" type="ORF">B5G02_06170</name>
</gene>
<keyword evidence="3" id="KW-0804">Transcription</keyword>
<dbReference type="InterPro" id="IPR011991">
    <property type="entry name" value="ArsR-like_HTH"/>
</dbReference>
<evidence type="ECO:0000313" key="6">
    <source>
        <dbReference type="Proteomes" id="UP000195781"/>
    </source>
</evidence>
<accession>A0A1Y3XW24</accession>
<feature type="domain" description="HTH arsR-type" evidence="4">
    <location>
        <begin position="17"/>
        <end position="109"/>
    </location>
</feature>
<dbReference type="SMART" id="SM00418">
    <property type="entry name" value="HTH_ARSR"/>
    <property type="match status" value="1"/>
</dbReference>
<organism evidence="5 6">
    <name type="scientific">[Collinsella] massiliensis</name>
    <dbReference type="NCBI Taxonomy" id="1232426"/>
    <lineage>
        <taxon>Bacteria</taxon>
        <taxon>Bacillati</taxon>
        <taxon>Actinomycetota</taxon>
        <taxon>Coriobacteriia</taxon>
        <taxon>Coriobacteriales</taxon>
        <taxon>Coriobacteriaceae</taxon>
        <taxon>Enorma</taxon>
    </lineage>
</organism>
<dbReference type="SUPFAM" id="SSF46785">
    <property type="entry name" value="Winged helix' DNA-binding domain"/>
    <property type="match status" value="1"/>
</dbReference>
<dbReference type="InterPro" id="IPR036388">
    <property type="entry name" value="WH-like_DNA-bd_sf"/>
</dbReference>
<dbReference type="PRINTS" id="PR00778">
    <property type="entry name" value="HTHARSR"/>
</dbReference>
<dbReference type="PROSITE" id="PS50987">
    <property type="entry name" value="HTH_ARSR_2"/>
    <property type="match status" value="1"/>
</dbReference>
<dbReference type="GO" id="GO:0003677">
    <property type="term" value="F:DNA binding"/>
    <property type="evidence" value="ECO:0007669"/>
    <property type="project" value="UniProtKB-KW"/>
</dbReference>
<dbReference type="Proteomes" id="UP000195781">
    <property type="component" value="Unassembled WGS sequence"/>
</dbReference>
<evidence type="ECO:0000256" key="2">
    <source>
        <dbReference type="ARBA" id="ARBA00023125"/>
    </source>
</evidence>
<keyword evidence="1" id="KW-0805">Transcription regulation</keyword>
<evidence type="ECO:0000256" key="3">
    <source>
        <dbReference type="ARBA" id="ARBA00023163"/>
    </source>
</evidence>
<evidence type="ECO:0000259" key="4">
    <source>
        <dbReference type="PROSITE" id="PS50987"/>
    </source>
</evidence>
<dbReference type="EMBL" id="NFIE01000012">
    <property type="protein sequence ID" value="OUN88498.1"/>
    <property type="molecule type" value="Genomic_DNA"/>
</dbReference>
<keyword evidence="2" id="KW-0238">DNA-binding</keyword>
<protein>
    <submittedName>
        <fullName evidence="5">Transcriptional regulator</fullName>
    </submittedName>
</protein>
<keyword evidence="6" id="KW-1185">Reference proteome</keyword>
<dbReference type="CDD" id="cd00090">
    <property type="entry name" value="HTH_ARSR"/>
    <property type="match status" value="1"/>
</dbReference>
<dbReference type="PANTHER" id="PTHR43132:SF6">
    <property type="entry name" value="HTH-TYPE TRANSCRIPTIONAL REPRESSOR CZRA"/>
    <property type="match status" value="1"/>
</dbReference>
<dbReference type="GO" id="GO:0003700">
    <property type="term" value="F:DNA-binding transcription factor activity"/>
    <property type="evidence" value="ECO:0007669"/>
    <property type="project" value="InterPro"/>
</dbReference>
<reference evidence="6" key="1">
    <citation type="submission" date="2017-04" db="EMBL/GenBank/DDBJ databases">
        <title>Function of individual gut microbiota members based on whole genome sequencing of pure cultures obtained from chicken caecum.</title>
        <authorList>
            <person name="Medvecky M."/>
            <person name="Cejkova D."/>
            <person name="Polansky O."/>
            <person name="Karasova D."/>
            <person name="Kubasova T."/>
            <person name="Cizek A."/>
            <person name="Rychlik I."/>
        </authorList>
    </citation>
    <scope>NUCLEOTIDE SEQUENCE [LARGE SCALE GENOMIC DNA]</scope>
    <source>
        <strain evidence="6">An5</strain>
    </source>
</reference>
<dbReference type="Gene3D" id="1.10.10.10">
    <property type="entry name" value="Winged helix-like DNA-binding domain superfamily/Winged helix DNA-binding domain"/>
    <property type="match status" value="1"/>
</dbReference>
<dbReference type="NCBIfam" id="NF033788">
    <property type="entry name" value="HTH_metalloreg"/>
    <property type="match status" value="1"/>
</dbReference>
<proteinExistence type="predicted"/>
<dbReference type="AlphaFoldDB" id="A0A1Y3XW24"/>
<evidence type="ECO:0000313" key="5">
    <source>
        <dbReference type="EMBL" id="OUN88498.1"/>
    </source>
</evidence>
<evidence type="ECO:0000256" key="1">
    <source>
        <dbReference type="ARBA" id="ARBA00023015"/>
    </source>
</evidence>